<accession>A0ACC3CJ19</accession>
<gene>
    <name evidence="1" type="ORF">I4F81_012751</name>
</gene>
<sequence>MAGCSGDDISAGPPSCDSLRQRRDGDCARRRMATVVTAVGGGAAAVAAGLVLTAVDGLAAAGCGGGHIAAVGGGGGDAWRRKARPFRHPPTPTDAAAAGSQAMA</sequence>
<dbReference type="Proteomes" id="UP000798662">
    <property type="component" value="Chromosome 3"/>
</dbReference>
<evidence type="ECO:0000313" key="1">
    <source>
        <dbReference type="EMBL" id="KAK1870289.1"/>
    </source>
</evidence>
<name>A0ACC3CJ19_PYRYE</name>
<comment type="caution">
    <text evidence="1">The sequence shown here is derived from an EMBL/GenBank/DDBJ whole genome shotgun (WGS) entry which is preliminary data.</text>
</comment>
<organism evidence="1 2">
    <name type="scientific">Pyropia yezoensis</name>
    <name type="common">Susabi-nori</name>
    <name type="synonym">Porphyra yezoensis</name>
    <dbReference type="NCBI Taxonomy" id="2788"/>
    <lineage>
        <taxon>Eukaryota</taxon>
        <taxon>Rhodophyta</taxon>
        <taxon>Bangiophyceae</taxon>
        <taxon>Bangiales</taxon>
        <taxon>Bangiaceae</taxon>
        <taxon>Pyropia</taxon>
    </lineage>
</organism>
<protein>
    <submittedName>
        <fullName evidence="1">Uncharacterized protein</fullName>
    </submittedName>
</protein>
<keyword evidence="2" id="KW-1185">Reference proteome</keyword>
<reference evidence="1" key="1">
    <citation type="submission" date="2019-11" db="EMBL/GenBank/DDBJ databases">
        <title>Nori genome reveals adaptations in red seaweeds to the harsh intertidal environment.</title>
        <authorList>
            <person name="Wang D."/>
            <person name="Mao Y."/>
        </authorList>
    </citation>
    <scope>NUCLEOTIDE SEQUENCE</scope>
    <source>
        <tissue evidence="1">Gametophyte</tissue>
    </source>
</reference>
<proteinExistence type="predicted"/>
<evidence type="ECO:0000313" key="2">
    <source>
        <dbReference type="Proteomes" id="UP000798662"/>
    </source>
</evidence>
<dbReference type="EMBL" id="CM020620">
    <property type="protein sequence ID" value="KAK1870289.1"/>
    <property type="molecule type" value="Genomic_DNA"/>
</dbReference>